<protein>
    <submittedName>
        <fullName evidence="1">Uncharacterized protein</fullName>
    </submittedName>
</protein>
<reference evidence="1 2" key="1">
    <citation type="journal article" date="2022" name="Front. Cell. Infect. Microbiol.">
        <title>The Genomes of Two Strains of Taenia crassiceps the Animal Model for the Study of Human Cysticercosis.</title>
        <authorList>
            <person name="Bobes R.J."/>
            <person name="Estrada K."/>
            <person name="Rios-Valencia D.G."/>
            <person name="Calderon-Gallegos A."/>
            <person name="de la Torre P."/>
            <person name="Carrero J.C."/>
            <person name="Sanchez-Flores A."/>
            <person name="Laclette J.P."/>
        </authorList>
    </citation>
    <scope>NUCLEOTIDE SEQUENCE [LARGE SCALE GENOMIC DNA]</scope>
    <source>
        <strain evidence="1">WFUcys</strain>
    </source>
</reference>
<organism evidence="1 2">
    <name type="scientific">Taenia crassiceps</name>
    <dbReference type="NCBI Taxonomy" id="6207"/>
    <lineage>
        <taxon>Eukaryota</taxon>
        <taxon>Metazoa</taxon>
        <taxon>Spiralia</taxon>
        <taxon>Lophotrochozoa</taxon>
        <taxon>Platyhelminthes</taxon>
        <taxon>Cestoda</taxon>
        <taxon>Eucestoda</taxon>
        <taxon>Cyclophyllidea</taxon>
        <taxon>Taeniidae</taxon>
        <taxon>Taenia</taxon>
    </lineage>
</organism>
<evidence type="ECO:0000313" key="2">
    <source>
        <dbReference type="Proteomes" id="UP001651158"/>
    </source>
</evidence>
<gene>
    <name evidence="1" type="ORF">TcWFU_006371</name>
</gene>
<name>A0ABR4QRM5_9CEST</name>
<evidence type="ECO:0000313" key="1">
    <source>
        <dbReference type="EMBL" id="KAL5112304.1"/>
    </source>
</evidence>
<comment type="caution">
    <text evidence="1">The sequence shown here is derived from an EMBL/GenBank/DDBJ whole genome shotgun (WGS) entry which is preliminary data.</text>
</comment>
<dbReference type="Proteomes" id="UP001651158">
    <property type="component" value="Unassembled WGS sequence"/>
</dbReference>
<dbReference type="EMBL" id="JAKROA010000001">
    <property type="protein sequence ID" value="KAL5112304.1"/>
    <property type="molecule type" value="Genomic_DNA"/>
</dbReference>
<sequence>MGRGEEETKPEAARVVCSQRLLALHCAELKVLIDKEKKLVVQYHRFVGGARGAYVALVKVPPLKKRLIFRHFGEY</sequence>
<proteinExistence type="predicted"/>
<accession>A0ABR4QRM5</accession>
<keyword evidence="2" id="KW-1185">Reference proteome</keyword>